<feature type="region of interest" description="Disordered" evidence="1">
    <location>
        <begin position="193"/>
        <end position="234"/>
    </location>
</feature>
<evidence type="ECO:0000256" key="1">
    <source>
        <dbReference type="SAM" id="MobiDB-lite"/>
    </source>
</evidence>
<evidence type="ECO:0000313" key="3">
    <source>
        <dbReference type="EMBL" id="PQO32231.1"/>
    </source>
</evidence>
<feature type="compositionally biased region" description="Polar residues" evidence="1">
    <location>
        <begin position="193"/>
        <end position="203"/>
    </location>
</feature>
<keyword evidence="2" id="KW-0732">Signal</keyword>
<dbReference type="EMBL" id="PUHY01000012">
    <property type="protein sequence ID" value="PQO32231.1"/>
    <property type="molecule type" value="Genomic_DNA"/>
</dbReference>
<dbReference type="RefSeq" id="WP_105331243.1">
    <property type="nucleotide sequence ID" value="NZ_PUHY01000012.1"/>
</dbReference>
<protein>
    <submittedName>
        <fullName evidence="3">Uncharacterized protein</fullName>
    </submittedName>
</protein>
<dbReference type="AlphaFoldDB" id="A0A2S8FJ97"/>
<evidence type="ECO:0000256" key="2">
    <source>
        <dbReference type="SAM" id="SignalP"/>
    </source>
</evidence>
<dbReference type="Proteomes" id="UP000238322">
    <property type="component" value="Unassembled WGS sequence"/>
</dbReference>
<proteinExistence type="predicted"/>
<dbReference type="OrthoDB" id="290621at2"/>
<organism evidence="3 4">
    <name type="scientific">Blastopirellula marina</name>
    <dbReference type="NCBI Taxonomy" id="124"/>
    <lineage>
        <taxon>Bacteria</taxon>
        <taxon>Pseudomonadati</taxon>
        <taxon>Planctomycetota</taxon>
        <taxon>Planctomycetia</taxon>
        <taxon>Pirellulales</taxon>
        <taxon>Pirellulaceae</taxon>
        <taxon>Blastopirellula</taxon>
    </lineage>
</organism>
<gene>
    <name evidence="3" type="ORF">C5Y83_18540</name>
</gene>
<evidence type="ECO:0000313" key="4">
    <source>
        <dbReference type="Proteomes" id="UP000238322"/>
    </source>
</evidence>
<sequence>MRHLLIGLLALLLFLLVATYASSYGWAADPDLYAIPDEPEVEIPLRPPVPKLAPRRPFSLNTLYDGRTQRVAMPRQDIALTRDDEDLEAPTIYDEPAGTNVTGNIRRWTQTDRGIYDPLRGRERLSINPVERALTEQGYDVAGKLPILPQKRDARITDAAGNVLPSRDPVRNMNVPIIGNQRTTRDILSRNRLSATERTQQQLYRGPSRPGMIAPRAQQERLTPSARDLGRRPN</sequence>
<comment type="caution">
    <text evidence="3">The sequence shown here is derived from an EMBL/GenBank/DDBJ whole genome shotgun (WGS) entry which is preliminary data.</text>
</comment>
<feature type="signal peptide" evidence="2">
    <location>
        <begin position="1"/>
        <end position="27"/>
    </location>
</feature>
<accession>A0A2S8FJ97</accession>
<feature type="chain" id="PRO_5015534750" evidence="2">
    <location>
        <begin position="28"/>
        <end position="234"/>
    </location>
</feature>
<name>A0A2S8FJ97_9BACT</name>
<reference evidence="3 4" key="1">
    <citation type="submission" date="2018-02" db="EMBL/GenBank/DDBJ databases">
        <title>Comparative genomes isolates from brazilian mangrove.</title>
        <authorList>
            <person name="Araujo J.E."/>
            <person name="Taketani R.G."/>
            <person name="Silva M.C.P."/>
            <person name="Loureco M.V."/>
            <person name="Andreote F.D."/>
        </authorList>
    </citation>
    <scope>NUCLEOTIDE SEQUENCE [LARGE SCALE GENOMIC DNA]</scope>
    <source>
        <strain evidence="3 4">Hex-1 MGV</strain>
    </source>
</reference>